<evidence type="ECO:0000313" key="3">
    <source>
        <dbReference type="EMBL" id="MCX2966239.1"/>
    </source>
</evidence>
<evidence type="ECO:0000256" key="2">
    <source>
        <dbReference type="SAM" id="MobiDB-lite"/>
    </source>
</evidence>
<sequence>MPSNNSKLTASQARAAARKRTLGALEARRAAEREKLERKLEAELRVMEANEANIAEFLQADSELAAAEAELRVITERSAKAKATALAAIAERVGSVSGAADLVEISAAKAKTLLREAGLSVATKKATSSQEQTPAPATPDAATDESRTEPSDPAVMSA</sequence>
<comment type="caution">
    <text evidence="3">The sequence shown here is derived from an EMBL/GenBank/DDBJ whole genome shotgun (WGS) entry which is preliminary data.</text>
</comment>
<gene>
    <name evidence="3" type="ORF">OSB52_19325</name>
</gene>
<dbReference type="Proteomes" id="UP001143347">
    <property type="component" value="Unassembled WGS sequence"/>
</dbReference>
<keyword evidence="1" id="KW-0175">Coiled coil</keyword>
<evidence type="ECO:0000313" key="4">
    <source>
        <dbReference type="Proteomes" id="UP001143347"/>
    </source>
</evidence>
<feature type="region of interest" description="Disordered" evidence="2">
    <location>
        <begin position="120"/>
        <end position="158"/>
    </location>
</feature>
<dbReference type="EMBL" id="JAPKFM010000024">
    <property type="protein sequence ID" value="MCX2966239.1"/>
    <property type="molecule type" value="Genomic_DNA"/>
</dbReference>
<name>A0A9X3I760_9ACTN</name>
<accession>A0A9X3I760</accession>
<organism evidence="3 4">
    <name type="scientific">Gordonia aquimaris</name>
    <dbReference type="NCBI Taxonomy" id="2984863"/>
    <lineage>
        <taxon>Bacteria</taxon>
        <taxon>Bacillati</taxon>
        <taxon>Actinomycetota</taxon>
        <taxon>Actinomycetes</taxon>
        <taxon>Mycobacteriales</taxon>
        <taxon>Gordoniaceae</taxon>
        <taxon>Gordonia</taxon>
    </lineage>
</organism>
<proteinExistence type="predicted"/>
<reference evidence="3" key="1">
    <citation type="submission" date="2022-10" db="EMBL/GenBank/DDBJ databases">
        <title>WGS of marine actinomycetes from Thailand.</title>
        <authorList>
            <person name="Thawai C."/>
        </authorList>
    </citation>
    <scope>NUCLEOTIDE SEQUENCE</scope>
    <source>
        <strain evidence="3">SW21</strain>
    </source>
</reference>
<dbReference type="RefSeq" id="WP_266063148.1">
    <property type="nucleotide sequence ID" value="NZ_JAPKFM010000024.1"/>
</dbReference>
<dbReference type="AlphaFoldDB" id="A0A9X3I760"/>
<protein>
    <submittedName>
        <fullName evidence="3">Uncharacterized protein</fullName>
    </submittedName>
</protein>
<keyword evidence="4" id="KW-1185">Reference proteome</keyword>
<evidence type="ECO:0000256" key="1">
    <source>
        <dbReference type="SAM" id="Coils"/>
    </source>
</evidence>
<feature type="coiled-coil region" evidence="1">
    <location>
        <begin position="22"/>
        <end position="84"/>
    </location>
</feature>